<dbReference type="Pfam" id="PF22863">
    <property type="entry name" value="TraI_middle"/>
    <property type="match status" value="1"/>
</dbReference>
<feature type="domain" description="MobA/VirD2-like nuclease" evidence="2">
    <location>
        <begin position="22"/>
        <end position="154"/>
    </location>
</feature>
<dbReference type="InterPro" id="IPR049751">
    <property type="entry name" value="TraI/MobA_relaxases"/>
</dbReference>
<evidence type="ECO:0000259" key="4">
    <source>
        <dbReference type="Pfam" id="PF22287"/>
    </source>
</evidence>
<dbReference type="InterPro" id="IPR054462">
    <property type="entry name" value="TraI_M"/>
</dbReference>
<dbReference type="Proteomes" id="UP000315344">
    <property type="component" value="Unassembled WGS sequence"/>
</dbReference>
<evidence type="ECO:0000313" key="7">
    <source>
        <dbReference type="Proteomes" id="UP000315344"/>
    </source>
</evidence>
<dbReference type="InterPro" id="IPR040677">
    <property type="entry name" value="LPD7"/>
</dbReference>
<sequence>MIAKHVPMKVTRKSDFGGLVRYITSAQGRDERVGSITVTNCGSDDPFDAADDVMLVQQANTRSNADKTYHLIVSFRPGETPSPEALREIEARICAGLGYGEHQRISAAHHDTDNLHLHIAINKVHPERHTVHSPLRDYRTLAELCDKLETEFGLERDNHAARKRAGQGRAADMEQIGGLESLIGWVQRTCADEIKAADSWQALHATMAANGLSMQARGNGLVVTADNGPSIKASSIARDLSKKALEDRLGPFVAADGTRAQPTAKRAYEPRPMASRVNTAELFARYQEQQRNRSAARSAELAAAAAKRAAGIEAVKRAARLRRAAIRLAGGTGLMRRMSYTFTSRASQQAIDKITEAYRRERERINARNSRKGWHDWLQTEAKAGNVEALAAMRAREGQKHKPGNAVQASPAASHAISDAERADHVTKRGTIIYRTPGAAVRDDGNSLHVSRGAEVEGIAAALRIAQSLYGKELTIAGSAEFKERVAQAAARASLPITFDDPALERRRQALVSITQQEAARGREDIGRGDRGSDGTRGRERNAGAPGDPARAATGPTGARGTNDGTGQPGIARGDTRSAGIGGGDGPARPRRAGGARGLTGGKPNIGRVGRNPPPEARDRVRSVSELGVVRYAERPSMLLPRDVRPNVDGAEARRDRLLRWDVSGSGVTPERINAAEKYIAEREAKRQAGMDIPKHRPFEAGDVPLSYAGTREVEGQKMALLKRGDEIMVLPIDATSAARAARLAIGDKIEIAADGAVKGRGRSR</sequence>
<evidence type="ECO:0000259" key="5">
    <source>
        <dbReference type="Pfam" id="PF22863"/>
    </source>
</evidence>
<feature type="region of interest" description="Disordered" evidence="1">
    <location>
        <begin position="515"/>
        <end position="621"/>
    </location>
</feature>
<dbReference type="AlphaFoldDB" id="A0A533I0T8"/>
<reference evidence="6 7" key="1">
    <citation type="journal article" date="2017" name="Nat. Commun.">
        <title>In situ click chemistry generation of cyclooxygenase-2 inhibitors.</title>
        <authorList>
            <person name="Bhardwaj A."/>
            <person name="Kaur J."/>
            <person name="Wuest M."/>
            <person name="Wuest F."/>
        </authorList>
    </citation>
    <scope>NUCLEOTIDE SEQUENCE [LARGE SCALE GENOMIC DNA]</scope>
    <source>
        <strain evidence="6">S2_012_000_R3_94</strain>
    </source>
</reference>
<feature type="region of interest" description="Disordered" evidence="1">
    <location>
        <begin position="397"/>
        <end position="421"/>
    </location>
</feature>
<name>A0A533I0T8_PARDE</name>
<dbReference type="Pfam" id="PF18821">
    <property type="entry name" value="LPD7"/>
    <property type="match status" value="1"/>
</dbReference>
<gene>
    <name evidence="6" type="ORF">DI616_18075</name>
</gene>
<comment type="caution">
    <text evidence="6">The sequence shown here is derived from an EMBL/GenBank/DDBJ whole genome shotgun (WGS) entry which is preliminary data.</text>
</comment>
<evidence type="ECO:0000259" key="3">
    <source>
        <dbReference type="Pfam" id="PF18821"/>
    </source>
</evidence>
<organism evidence="6 7">
    <name type="scientific">Paracoccus denitrificans</name>
    <dbReference type="NCBI Taxonomy" id="266"/>
    <lineage>
        <taxon>Bacteria</taxon>
        <taxon>Pseudomonadati</taxon>
        <taxon>Pseudomonadota</taxon>
        <taxon>Alphaproteobacteria</taxon>
        <taxon>Rhodobacterales</taxon>
        <taxon>Paracoccaceae</taxon>
        <taxon>Paracoccus</taxon>
    </lineage>
</organism>
<dbReference type="Pfam" id="PF03432">
    <property type="entry name" value="Relaxase"/>
    <property type="match status" value="1"/>
</dbReference>
<dbReference type="InterPro" id="IPR054461">
    <property type="entry name" value="TraI-like_C"/>
</dbReference>
<feature type="domain" description="TraI-like middle" evidence="5">
    <location>
        <begin position="167"/>
        <end position="254"/>
    </location>
</feature>
<proteinExistence type="predicted"/>
<feature type="compositionally biased region" description="Low complexity" evidence="1">
    <location>
        <begin position="543"/>
        <end position="562"/>
    </location>
</feature>
<accession>A0A533I0T8</accession>
<dbReference type="InterPro" id="IPR005094">
    <property type="entry name" value="Endonuclease_MobA/VirD2"/>
</dbReference>
<evidence type="ECO:0000313" key="6">
    <source>
        <dbReference type="EMBL" id="TKW64653.1"/>
    </source>
</evidence>
<dbReference type="Pfam" id="PF22287">
    <property type="entry name" value="TraI-like_C"/>
    <property type="match status" value="1"/>
</dbReference>
<protein>
    <submittedName>
        <fullName evidence="6">Conjugal transfer protein TraI</fullName>
    </submittedName>
</protein>
<evidence type="ECO:0000259" key="2">
    <source>
        <dbReference type="Pfam" id="PF03432"/>
    </source>
</evidence>
<dbReference type="EMBL" id="VAFL01000022">
    <property type="protein sequence ID" value="TKW64653.1"/>
    <property type="molecule type" value="Genomic_DNA"/>
</dbReference>
<feature type="domain" description="TraI-like C-terminal" evidence="4">
    <location>
        <begin position="675"/>
        <end position="759"/>
    </location>
</feature>
<feature type="domain" description="Large polyvalent protein-associated" evidence="3">
    <location>
        <begin position="423"/>
        <end position="510"/>
    </location>
</feature>
<evidence type="ECO:0000256" key="1">
    <source>
        <dbReference type="SAM" id="MobiDB-lite"/>
    </source>
</evidence>
<feature type="compositionally biased region" description="Basic and acidic residues" evidence="1">
    <location>
        <begin position="520"/>
        <end position="542"/>
    </location>
</feature>
<dbReference type="NCBIfam" id="NF041893">
    <property type="entry name" value="TraI_MobP_relax"/>
    <property type="match status" value="1"/>
</dbReference>